<feature type="region of interest" description="Disordered" evidence="1">
    <location>
        <begin position="565"/>
        <end position="584"/>
    </location>
</feature>
<dbReference type="InterPro" id="IPR013087">
    <property type="entry name" value="Znf_C2H2_type"/>
</dbReference>
<feature type="domain" description="C2H2-type" evidence="2">
    <location>
        <begin position="1078"/>
        <end position="1102"/>
    </location>
</feature>
<dbReference type="Gene3D" id="3.30.160.60">
    <property type="entry name" value="Classic Zinc Finger"/>
    <property type="match status" value="1"/>
</dbReference>
<feature type="region of interest" description="Disordered" evidence="1">
    <location>
        <begin position="1014"/>
        <end position="1073"/>
    </location>
</feature>
<reference evidence="3 4" key="1">
    <citation type="submission" date="2023-08" db="EMBL/GenBank/DDBJ databases">
        <authorList>
            <person name="Palmer J.M."/>
        </authorList>
    </citation>
    <scope>NUCLEOTIDE SEQUENCE [LARGE SCALE GENOMIC DNA]</scope>
    <source>
        <strain evidence="3 4">TWF481</strain>
    </source>
</reference>
<dbReference type="AlphaFoldDB" id="A0AAV9VWW1"/>
<dbReference type="SMART" id="SM00355">
    <property type="entry name" value="ZnF_C2H2"/>
    <property type="match status" value="2"/>
</dbReference>
<feature type="compositionally biased region" description="Polar residues" evidence="1">
    <location>
        <begin position="1014"/>
        <end position="1023"/>
    </location>
</feature>
<evidence type="ECO:0000256" key="1">
    <source>
        <dbReference type="SAM" id="MobiDB-lite"/>
    </source>
</evidence>
<proteinExistence type="predicted"/>
<accession>A0AAV9VWW1</accession>
<dbReference type="EMBL" id="JAVHJL010000009">
    <property type="protein sequence ID" value="KAK6497907.1"/>
    <property type="molecule type" value="Genomic_DNA"/>
</dbReference>
<organism evidence="3 4">
    <name type="scientific">Arthrobotrys musiformis</name>
    <dbReference type="NCBI Taxonomy" id="47236"/>
    <lineage>
        <taxon>Eukaryota</taxon>
        <taxon>Fungi</taxon>
        <taxon>Dikarya</taxon>
        <taxon>Ascomycota</taxon>
        <taxon>Pezizomycotina</taxon>
        <taxon>Orbiliomycetes</taxon>
        <taxon>Orbiliales</taxon>
        <taxon>Orbiliaceae</taxon>
        <taxon>Arthrobotrys</taxon>
    </lineage>
</organism>
<name>A0AAV9VWW1_9PEZI</name>
<sequence length="1145" mass="128817">MRQHDEEKISRKCSQLESADQISGYHYDDSDCMTSWILDTPSEDETPSVENPWPSQSRNVSNEYNRVNSEVQQFFPTGYQDVPQSHIRKLHDAYIDGEALGQVDFDELELRSPYLILLDGSELRTSQGNKISTPWIYLWKAETVDTDQVISLSLSENVKLERARYVKNPEMQAAKAFYNALQIMRRMIKANETGLSPHLRTHHERTNCEMEMLESFKEYGLHADECSSCCSSLVNLKQKTALCELGMGLAEKVFLSIDWYATATFGEYETVTLEVSERSVQGLLLAFTQSDPTPIFKPISSPITGPLLESAPLQTLAVGSLGIISSILGIDDRSSITHTKVEKRKLLLDRAPRNHNHVDYRLFSSYSHPTELLTVNTELGVSNLDEYLNSPPRRRILRSQIGHEGMKSIRRLFNASLYGYNTLERAFNENFVDTYDFSLNFPNHTDLLSLGVQTFIELSNERASYPTALREVYSILHLCDSINQILPQQKHERKRRIETFFKELVDWRNIIEAAWERSAFELIIKIRWPSWHITSRDPTTLPGSARMSAPKKDPALEYHQTADLGPSTNIDVASKSTPSNSPEDRGSMMKALLWMQLIAGIVFTTIAAYFTLNHRTVNALVLYLTGGDREILDSTRTLENTSSLLPKNSAWISFSSITFIDKVRRHVIEKLKDSKFSSFGYAVDVAMDSLSCGWISTIGALESLLVRMAKLADCKKSEFHAFVHEVIHLCTVCAANMTNSESFRLSSKKRSASYSTASRKMRVEEEMRSWIADEDEIPTRLPTLNPTPKLKSKFLNPSGDPFSESPSLSPMTASLASSRSIRARIQSDFWDETLMSPEERLVSDAASYFPTENSDLGPLSGGPITAYTSIINGPSLDPVLTLENQDNILTLSQSHYGTSAPKTYSQSSHTHYHTSNNFEPFWPMNRHPLVVSSLPEHVGYYLAPSSGWGLTEDFLSSANPPPNNYYPPPTSIPTSIPTTTYSENLKPTMTVSIPPTNQGIHRLSNPFLSAITGSPISTYTNPEETPRFLPTAPTPPPVPPPKPRKRRRSSPLKEESNGASSTSGAPPPPKRQKKTMLFKCPICKHDIAAPRMNLTRHIKSVHADSRQRRIECEWPGCATTFQAARKDNYRAHLRKHQEKLGEAGN</sequence>
<feature type="region of interest" description="Disordered" evidence="1">
    <location>
        <begin position="37"/>
        <end position="60"/>
    </location>
</feature>
<protein>
    <recommendedName>
        <fullName evidence="2">C2H2-type domain-containing protein</fullName>
    </recommendedName>
</protein>
<keyword evidence="4" id="KW-1185">Reference proteome</keyword>
<comment type="caution">
    <text evidence="3">The sequence shown here is derived from an EMBL/GenBank/DDBJ whole genome shotgun (WGS) entry which is preliminary data.</text>
</comment>
<gene>
    <name evidence="3" type="ORF">TWF481_012304</name>
</gene>
<evidence type="ECO:0000313" key="4">
    <source>
        <dbReference type="Proteomes" id="UP001370758"/>
    </source>
</evidence>
<dbReference type="Proteomes" id="UP001370758">
    <property type="component" value="Unassembled WGS sequence"/>
</dbReference>
<evidence type="ECO:0000313" key="3">
    <source>
        <dbReference type="EMBL" id="KAK6497907.1"/>
    </source>
</evidence>
<feature type="compositionally biased region" description="Polar residues" evidence="1">
    <location>
        <begin position="566"/>
        <end position="581"/>
    </location>
</feature>
<feature type="domain" description="C2H2-type" evidence="2">
    <location>
        <begin position="1110"/>
        <end position="1136"/>
    </location>
</feature>
<evidence type="ECO:0000259" key="2">
    <source>
        <dbReference type="SMART" id="SM00355"/>
    </source>
</evidence>
<feature type="compositionally biased region" description="Pro residues" evidence="1">
    <location>
        <begin position="1032"/>
        <end position="1041"/>
    </location>
</feature>